<evidence type="ECO:0000313" key="1">
    <source>
        <dbReference type="EMBL" id="CAK8990347.1"/>
    </source>
</evidence>
<comment type="caution">
    <text evidence="1">The sequence shown here is derived from an EMBL/GenBank/DDBJ whole genome shotgun (WGS) entry which is preliminary data.</text>
</comment>
<dbReference type="Proteomes" id="UP001642484">
    <property type="component" value="Unassembled WGS sequence"/>
</dbReference>
<reference evidence="1 2" key="1">
    <citation type="submission" date="2024-02" db="EMBL/GenBank/DDBJ databases">
        <authorList>
            <person name="Chen Y."/>
            <person name="Shah S."/>
            <person name="Dougan E. K."/>
            <person name="Thang M."/>
            <person name="Chan C."/>
        </authorList>
    </citation>
    <scope>NUCLEOTIDE SEQUENCE [LARGE SCALE GENOMIC DNA]</scope>
</reference>
<sequence length="319" mass="35328">MPKFLTHENLQRVCGGFLAAVERYKEIVPKHFLDATLPEIEKSLQQQLLQATWAQTALNFDADLLKMNAWARKYDIFSQQQAMMDFKYLSDRCAKGALALDEAVQVCQTVSSGNPRTLCFFLLPQWHSIYVQTGVAAVVSGGSGSSASAWVKSHALMGSIAGIERSRVNELVNPDPDKPLAPHFRVQQRGVAATKSIITQLLEGMTSGETTQLLVVDLLPSRFAEWSAACWEFQKEALLGSGDGLDVRFLAVYDKDNAHNLATWRECMVGRVMSQWWDQCADAGPKARETTRFQEEPPSLEILSIGSDSSCVVSLGKIR</sequence>
<accession>A0ABP0HKM7</accession>
<evidence type="ECO:0000313" key="2">
    <source>
        <dbReference type="Proteomes" id="UP001642484"/>
    </source>
</evidence>
<organism evidence="1 2">
    <name type="scientific">Durusdinium trenchii</name>
    <dbReference type="NCBI Taxonomy" id="1381693"/>
    <lineage>
        <taxon>Eukaryota</taxon>
        <taxon>Sar</taxon>
        <taxon>Alveolata</taxon>
        <taxon>Dinophyceae</taxon>
        <taxon>Suessiales</taxon>
        <taxon>Symbiodiniaceae</taxon>
        <taxon>Durusdinium</taxon>
    </lineage>
</organism>
<dbReference type="EMBL" id="CAXAMN010000727">
    <property type="protein sequence ID" value="CAK8990347.1"/>
    <property type="molecule type" value="Genomic_DNA"/>
</dbReference>
<gene>
    <name evidence="1" type="ORF">CCMP2556_LOCUS2019</name>
</gene>
<keyword evidence="2" id="KW-1185">Reference proteome</keyword>
<proteinExistence type="predicted"/>
<name>A0ABP0HKM7_9DINO</name>
<protein>
    <submittedName>
        <fullName evidence="1">Uncharacterized protein</fullName>
    </submittedName>
</protein>